<dbReference type="OrthoDB" id="9792792at2"/>
<feature type="binding site" evidence="6">
    <location>
        <position position="102"/>
    </location>
    <ligand>
        <name>a divalent metal cation</name>
        <dbReference type="ChEBI" id="CHEBI:60240"/>
        <label>1</label>
    </ligand>
</feature>
<comment type="similarity">
    <text evidence="1 5">Belongs to the GTP cyclohydrolase I type 2/NIF3 family.</text>
</comment>
<dbReference type="SUPFAM" id="SSF102705">
    <property type="entry name" value="NIF3 (NGG1p interacting factor 3)-like"/>
    <property type="match status" value="1"/>
</dbReference>
<evidence type="ECO:0000256" key="1">
    <source>
        <dbReference type="ARBA" id="ARBA00006964"/>
    </source>
</evidence>
<evidence type="ECO:0000313" key="8">
    <source>
        <dbReference type="Proteomes" id="UP000188181"/>
    </source>
</evidence>
<dbReference type="GO" id="GO:0005737">
    <property type="term" value="C:cytoplasm"/>
    <property type="evidence" value="ECO:0007669"/>
    <property type="project" value="TreeGrafter"/>
</dbReference>
<dbReference type="FunFam" id="3.40.1390.30:FF:000001">
    <property type="entry name" value="GTP cyclohydrolase 1 type 2"/>
    <property type="match status" value="1"/>
</dbReference>
<dbReference type="InterPro" id="IPR015867">
    <property type="entry name" value="N-reg_PII/ATP_PRibTrfase_C"/>
</dbReference>
<accession>A0A1Q2MF09</accession>
<evidence type="ECO:0000256" key="3">
    <source>
        <dbReference type="ARBA" id="ARBA00022112"/>
    </source>
</evidence>
<organism evidence="7 8">
    <name type="scientific">Limihaloglobus sulfuriphilus</name>
    <dbReference type="NCBI Taxonomy" id="1851148"/>
    <lineage>
        <taxon>Bacteria</taxon>
        <taxon>Pseudomonadati</taxon>
        <taxon>Planctomycetota</taxon>
        <taxon>Phycisphaerae</taxon>
        <taxon>Sedimentisphaerales</taxon>
        <taxon>Sedimentisphaeraceae</taxon>
        <taxon>Limihaloglobus</taxon>
    </lineage>
</organism>
<comment type="subunit">
    <text evidence="2">Homohexamer.</text>
</comment>
<dbReference type="RefSeq" id="WP_146683110.1">
    <property type="nucleotide sequence ID" value="NZ_CP019646.1"/>
</dbReference>
<dbReference type="Pfam" id="PF01784">
    <property type="entry name" value="DUF34_NIF3"/>
    <property type="match status" value="1"/>
</dbReference>
<dbReference type="InterPro" id="IPR002678">
    <property type="entry name" value="DUF34/NIF3"/>
</dbReference>
<dbReference type="KEGG" id="pbas:SMSP2_01239"/>
<evidence type="ECO:0000256" key="5">
    <source>
        <dbReference type="PIRNR" id="PIRNR037489"/>
    </source>
</evidence>
<dbReference type="Gene3D" id="3.40.1390.30">
    <property type="entry name" value="NIF3 (NGG1p interacting factor 3)-like"/>
    <property type="match status" value="1"/>
</dbReference>
<feature type="binding site" evidence="6">
    <location>
        <position position="332"/>
    </location>
    <ligand>
        <name>a divalent metal cation</name>
        <dbReference type="ChEBI" id="CHEBI:60240"/>
        <label>1</label>
    </ligand>
</feature>
<dbReference type="PANTHER" id="PTHR13799">
    <property type="entry name" value="NGG1 INTERACTING FACTOR 3"/>
    <property type="match status" value="1"/>
</dbReference>
<gene>
    <name evidence="7" type="ORF">SMSP2_01239</name>
</gene>
<dbReference type="Proteomes" id="UP000188181">
    <property type="component" value="Chromosome"/>
</dbReference>
<evidence type="ECO:0000256" key="4">
    <source>
        <dbReference type="ARBA" id="ARBA00022723"/>
    </source>
</evidence>
<evidence type="ECO:0000256" key="6">
    <source>
        <dbReference type="PIRSR" id="PIRSR602678-1"/>
    </source>
</evidence>
<reference evidence="8" key="1">
    <citation type="submission" date="2017-02" db="EMBL/GenBank/DDBJ databases">
        <title>Comparative genomics and description of representatives of a novel lineage of planctomycetes thriving in anoxic sediments.</title>
        <authorList>
            <person name="Spring S."/>
            <person name="Bunk B."/>
            <person name="Sproer C."/>
        </authorList>
    </citation>
    <scope>NUCLEOTIDE SEQUENCE [LARGE SCALE GENOMIC DNA]</scope>
    <source>
        <strain evidence="8">SM-Chi-D1</strain>
    </source>
</reference>
<dbReference type="FunFam" id="3.30.70.120:FF:000006">
    <property type="entry name" value="GTP cyclohydrolase 1 type 2 homolog"/>
    <property type="match status" value="1"/>
</dbReference>
<keyword evidence="4 5" id="KW-0479">Metal-binding</keyword>
<evidence type="ECO:0000313" key="7">
    <source>
        <dbReference type="EMBL" id="AQQ70877.1"/>
    </source>
</evidence>
<sequence length="371" mass="40097">MLISDVLNRLEKIAPSGLAQPWDNVGLLIGDGREKVKDVLLAVDITDAVAEEAASKKCGLIVSYHPVIFEGLKKITPAGDKPVVFKLIKNNIAACSVHTSLDVVCGGVNDGLAEMIGLQDTSPIGEYVEDTSVEGLYRLVVFIPTAYVDKVSKAVFDAGAGRLGSYSECGFFTEGVGSFRPLEGSNPAIGTRDRLEQVEEYRFETIVKASHLANVVAAMKTAHPYEMPAYDIISLETERKRYGIGRIGRLKKALTLNGILDRLKAATGCKSAGIIGRKTGKFSRAAVCAGSCGSVIREVVKNDSQIYITGELKHHDALYAQESGLSCICLGHSVSERFMLSKLKSILSGSLEGVNFHISRKDKDPFTWKQL</sequence>
<dbReference type="AlphaFoldDB" id="A0A1Q2MF09"/>
<dbReference type="Gene3D" id="3.30.70.120">
    <property type="match status" value="1"/>
</dbReference>
<dbReference type="GO" id="GO:0046872">
    <property type="term" value="F:metal ion binding"/>
    <property type="evidence" value="ECO:0007669"/>
    <property type="project" value="UniProtKB-UniRule"/>
</dbReference>
<dbReference type="InterPro" id="IPR036069">
    <property type="entry name" value="DUF34/NIF3_sf"/>
</dbReference>
<dbReference type="EMBL" id="CP019646">
    <property type="protein sequence ID" value="AQQ70877.1"/>
    <property type="molecule type" value="Genomic_DNA"/>
</dbReference>
<protein>
    <recommendedName>
        <fullName evidence="3 5">GTP cyclohydrolase 1 type 2 homolog</fullName>
    </recommendedName>
</protein>
<dbReference type="PANTHER" id="PTHR13799:SF14">
    <property type="entry name" value="GTP CYCLOHYDROLASE 1 TYPE 2 HOMOLOG"/>
    <property type="match status" value="1"/>
</dbReference>
<feature type="binding site" evidence="6">
    <location>
        <position position="336"/>
    </location>
    <ligand>
        <name>a divalent metal cation</name>
        <dbReference type="ChEBI" id="CHEBI:60240"/>
        <label>1</label>
    </ligand>
</feature>
<proteinExistence type="inferred from homology"/>
<keyword evidence="8" id="KW-1185">Reference proteome</keyword>
<name>A0A1Q2MF09_9BACT</name>
<feature type="binding site" evidence="6">
    <location>
        <position position="65"/>
    </location>
    <ligand>
        <name>a divalent metal cation</name>
        <dbReference type="ChEBI" id="CHEBI:60240"/>
        <label>1</label>
    </ligand>
</feature>
<dbReference type="NCBIfam" id="TIGR00486">
    <property type="entry name" value="YbgI_SA1388"/>
    <property type="match status" value="1"/>
</dbReference>
<evidence type="ECO:0000256" key="2">
    <source>
        <dbReference type="ARBA" id="ARBA00011643"/>
    </source>
</evidence>
<dbReference type="InterPro" id="IPR017221">
    <property type="entry name" value="DUF34/NIF3_bac"/>
</dbReference>
<dbReference type="STRING" id="1851148.SMSP2_01239"/>
<dbReference type="PIRSF" id="PIRSF037489">
    <property type="entry name" value="UCP037489_NIF3_YqfO"/>
    <property type="match status" value="1"/>
</dbReference>